<comment type="caution">
    <text evidence="2">The sequence shown here is derived from an EMBL/GenBank/DDBJ whole genome shotgun (WGS) entry which is preliminary data.</text>
</comment>
<keyword evidence="3" id="KW-1185">Reference proteome</keyword>
<gene>
    <name evidence="2" type="ORF">QYF61_007285</name>
</gene>
<name>A0AAN7SIV0_MYCAM</name>
<reference evidence="2 3" key="1">
    <citation type="journal article" date="2023" name="J. Hered.">
        <title>Chromosome-level genome of the wood stork (Mycteria americana) provides insight into avian chromosome evolution.</title>
        <authorList>
            <person name="Flamio R. Jr."/>
            <person name="Ramstad K.M."/>
        </authorList>
    </citation>
    <scope>NUCLEOTIDE SEQUENCE [LARGE SCALE GENOMIC DNA]</scope>
    <source>
        <strain evidence="2">JAX WOST 10</strain>
    </source>
</reference>
<feature type="region of interest" description="Disordered" evidence="1">
    <location>
        <begin position="261"/>
        <end position="287"/>
    </location>
</feature>
<organism evidence="2 3">
    <name type="scientific">Mycteria americana</name>
    <name type="common">Wood stork</name>
    <dbReference type="NCBI Taxonomy" id="33587"/>
    <lineage>
        <taxon>Eukaryota</taxon>
        <taxon>Metazoa</taxon>
        <taxon>Chordata</taxon>
        <taxon>Craniata</taxon>
        <taxon>Vertebrata</taxon>
        <taxon>Euteleostomi</taxon>
        <taxon>Archelosauria</taxon>
        <taxon>Archosauria</taxon>
        <taxon>Dinosauria</taxon>
        <taxon>Saurischia</taxon>
        <taxon>Theropoda</taxon>
        <taxon>Coelurosauria</taxon>
        <taxon>Aves</taxon>
        <taxon>Neognathae</taxon>
        <taxon>Neoaves</taxon>
        <taxon>Aequornithes</taxon>
        <taxon>Ciconiiformes</taxon>
        <taxon>Ciconiidae</taxon>
        <taxon>Mycteria</taxon>
    </lineage>
</organism>
<proteinExistence type="predicted"/>
<dbReference type="AlphaFoldDB" id="A0AAN7SIV0"/>
<evidence type="ECO:0000256" key="1">
    <source>
        <dbReference type="SAM" id="MobiDB-lite"/>
    </source>
</evidence>
<evidence type="ECO:0000313" key="2">
    <source>
        <dbReference type="EMBL" id="KAK4829893.1"/>
    </source>
</evidence>
<dbReference type="EMBL" id="JAUNZN010000001">
    <property type="protein sequence ID" value="KAK4829893.1"/>
    <property type="molecule type" value="Genomic_DNA"/>
</dbReference>
<accession>A0AAN7SIV0</accession>
<evidence type="ECO:0000313" key="3">
    <source>
        <dbReference type="Proteomes" id="UP001333110"/>
    </source>
</evidence>
<dbReference type="Proteomes" id="UP001333110">
    <property type="component" value="Unassembled WGS sequence"/>
</dbReference>
<feature type="region of interest" description="Disordered" evidence="1">
    <location>
        <begin position="387"/>
        <end position="409"/>
    </location>
</feature>
<sequence>MDSRAEPGGVWPWGILCHRRKGNKRNAIPEKFGLYSELPLESVQLAEHDNIMTVMTMKLHIFCIDSTKLLQIDLLDHHADPACSVATVREGREEECEATKNTSPPRCCYWTKKALGAFWTEALPAWVLYTEALVQEVLPSHIPPAASHELDSRLPRPVDKQVLPYALKQNLSYPTPYAPSPGVFAQERGKRSHTQVTEDLHITLVLKQNFISKMIKGLGSLPYEERLRELGFFSLEERRLRGDLITMFQYLKAGYNEDGDSLFPRSPMENRESGPGGTQSTHEEQSCSHSMPMMIVLQLIICQYIFKVHHEPVHKSFTRSVSAVQDNSIVSKTKMKRERQKYRSWGSCQAGLCPAWPVKKSEQRLAPSATKHHAAACSPSPLLVMQPLTTRQPTPSPSPSSDRCPPGQLPPVSILSVTPYDHTTWPMHQYRLGADWLETNLAEEDVGVLVNTKLPMSQQYTLMANKANSLLGCIGQSGTSRSREVILPLCSALEKSTKQKKLTSEGQRRKPLAYF</sequence>
<feature type="compositionally biased region" description="Low complexity" evidence="1">
    <location>
        <begin position="387"/>
        <end position="406"/>
    </location>
</feature>
<protein>
    <submittedName>
        <fullName evidence="2">Uncharacterized protein</fullName>
    </submittedName>
</protein>